<feature type="region of interest" description="Disordered" evidence="4">
    <location>
        <begin position="395"/>
        <end position="451"/>
    </location>
</feature>
<dbReference type="PROSITE" id="PS50039">
    <property type="entry name" value="FORK_HEAD_3"/>
    <property type="match status" value="1"/>
</dbReference>
<feature type="compositionally biased region" description="Low complexity" evidence="4">
    <location>
        <begin position="281"/>
        <end position="295"/>
    </location>
</feature>
<evidence type="ECO:0000256" key="1">
    <source>
        <dbReference type="ARBA" id="ARBA00023125"/>
    </source>
</evidence>
<evidence type="ECO:0000256" key="2">
    <source>
        <dbReference type="ARBA" id="ARBA00023242"/>
    </source>
</evidence>
<feature type="region of interest" description="Disordered" evidence="4">
    <location>
        <begin position="483"/>
        <end position="517"/>
    </location>
</feature>
<evidence type="ECO:0000313" key="6">
    <source>
        <dbReference type="EMBL" id="EKD05227.1"/>
    </source>
</evidence>
<accession>K1W099</accession>
<dbReference type="SUPFAM" id="SSF46785">
    <property type="entry name" value="Winged helix' DNA-binding domain"/>
    <property type="match status" value="1"/>
</dbReference>
<gene>
    <name evidence="6" type="ORF">A1Q2_00457</name>
</gene>
<dbReference type="Pfam" id="PF00250">
    <property type="entry name" value="Forkhead"/>
    <property type="match status" value="1"/>
</dbReference>
<proteinExistence type="predicted"/>
<sequence length="652" mass="70867">MVDLRASSRGYDPKTPGADSVSASSSSTSTMTTTTTKVTKAAQPSPRKNAPGRLLPSPTSLSPTNKAITSTEPRLPPSFQPTPKSQLPPAVPSRYTGIYTPQSPYRPGEYQRSECAPSERTRIERKLFDDDDEDQTPREPVDSSPLAPAFEAKMVLRNGASMLLTEFPYQASNQLPPPAPSLHPCNPSHVSGTCPAVTPGAVPRVPDLGELHRAILAAFPHSEWEESPDGKEPPIMRGLTWHGRDVAEEDDNEATPGRTRPPNINTTTPKARPRANGHSRSPSVNSLMSPVSSSRRVPDTPARSVLDEFAEIATRTPLVKERSLEADRAPPAYALKAMPMSVDRVWRKRRASVSPDRNRRRAVTPDALQELLDAAEAVEGSPLTTIVRSAHKRRRTINGDYGRPPVLSLDQRRARSARGTVSPPLGSIAIPPRSISGDEDDPVSPLASEESTASQLVALGGYRRGNASSTASQLSSISETLHSMGPTVIQQQKPTTSGRKVNELPTSTQGQHPGFDCKPPYPYHEMIRFAIESAPDRKLQLAQIYQSIANRFPFFKNLDDKKTAGWQNSIRHNLSLKVNKGDGSDDQGGKGGWWTVQPGVPDEGRPGRKAKAKRIKEMESQGGTPSTIPEDDHPEQPSPVMAEEKPVAQESL</sequence>
<dbReference type="EMBL" id="AMBO01000140">
    <property type="protein sequence ID" value="EKD05227.1"/>
    <property type="molecule type" value="Genomic_DNA"/>
</dbReference>
<dbReference type="InterPro" id="IPR030456">
    <property type="entry name" value="TF_fork_head_CS_2"/>
</dbReference>
<feature type="compositionally biased region" description="Polar residues" evidence="4">
    <location>
        <begin position="57"/>
        <end position="72"/>
    </location>
</feature>
<dbReference type="InterPro" id="IPR050211">
    <property type="entry name" value="FOX_domain-containing"/>
</dbReference>
<dbReference type="InterPro" id="IPR036390">
    <property type="entry name" value="WH_DNA-bd_sf"/>
</dbReference>
<keyword evidence="1 3" id="KW-0238">DNA-binding</keyword>
<dbReference type="AlphaFoldDB" id="K1W099"/>
<dbReference type="eggNOG" id="KOG2294">
    <property type="taxonomic scope" value="Eukaryota"/>
</dbReference>
<feature type="compositionally biased region" description="Low complexity" evidence="4">
    <location>
        <begin position="20"/>
        <end position="41"/>
    </location>
</feature>
<dbReference type="HOGENOM" id="CLU_356785_0_0_1"/>
<dbReference type="Gene3D" id="1.10.10.10">
    <property type="entry name" value="Winged helix-like DNA-binding domain superfamily/Winged helix DNA-binding domain"/>
    <property type="match status" value="1"/>
</dbReference>
<dbReference type="GO" id="GO:0005634">
    <property type="term" value="C:nucleus"/>
    <property type="evidence" value="ECO:0007669"/>
    <property type="project" value="UniProtKB-SubCell"/>
</dbReference>
<comment type="caution">
    <text evidence="6">The sequence shown here is derived from an EMBL/GenBank/DDBJ whole genome shotgun (WGS) entry which is preliminary data.</text>
</comment>
<dbReference type="PROSITE" id="PS00658">
    <property type="entry name" value="FORK_HEAD_2"/>
    <property type="match status" value="1"/>
</dbReference>
<organism evidence="6 7">
    <name type="scientific">Trichosporon asahii var. asahii (strain CBS 8904)</name>
    <name type="common">Yeast</name>
    <dbReference type="NCBI Taxonomy" id="1220162"/>
    <lineage>
        <taxon>Eukaryota</taxon>
        <taxon>Fungi</taxon>
        <taxon>Dikarya</taxon>
        <taxon>Basidiomycota</taxon>
        <taxon>Agaricomycotina</taxon>
        <taxon>Tremellomycetes</taxon>
        <taxon>Trichosporonales</taxon>
        <taxon>Trichosporonaceae</taxon>
        <taxon>Trichosporon</taxon>
    </lineage>
</organism>
<dbReference type="InterPro" id="IPR001766">
    <property type="entry name" value="Fork_head_dom"/>
</dbReference>
<feature type="compositionally biased region" description="Basic and acidic residues" evidence="4">
    <location>
        <begin position="642"/>
        <end position="652"/>
    </location>
</feature>
<reference evidence="6 7" key="1">
    <citation type="journal article" date="2012" name="Eukaryot. Cell">
        <title>Genome sequence of the Trichosporon asahii environmental strain CBS 8904.</title>
        <authorList>
            <person name="Yang R.Y."/>
            <person name="Li H.T."/>
            <person name="Zhu H."/>
            <person name="Zhou G.P."/>
            <person name="Wang M."/>
            <person name="Wang L."/>
        </authorList>
    </citation>
    <scope>NUCLEOTIDE SEQUENCE [LARGE SCALE GENOMIC DNA]</scope>
    <source>
        <strain evidence="6 7">CBS 8904</strain>
    </source>
</reference>
<feature type="compositionally biased region" description="Polar residues" evidence="4">
    <location>
        <begin position="488"/>
        <end position="511"/>
    </location>
</feature>
<feature type="compositionally biased region" description="Basic and acidic residues" evidence="4">
    <location>
        <begin position="109"/>
        <end position="128"/>
    </location>
</feature>
<evidence type="ECO:0000256" key="4">
    <source>
        <dbReference type="SAM" id="MobiDB-lite"/>
    </source>
</evidence>
<dbReference type="GO" id="GO:0000981">
    <property type="term" value="F:DNA-binding transcription factor activity, RNA polymerase II-specific"/>
    <property type="evidence" value="ECO:0007669"/>
    <property type="project" value="TreeGrafter"/>
</dbReference>
<feature type="domain" description="Fork-head" evidence="5">
    <location>
        <begin position="518"/>
        <end position="611"/>
    </location>
</feature>
<comment type="subcellular location">
    <subcellularLocation>
        <location evidence="3">Nucleus</location>
    </subcellularLocation>
</comment>
<feature type="region of interest" description="Disordered" evidence="4">
    <location>
        <begin position="248"/>
        <end position="300"/>
    </location>
</feature>
<dbReference type="STRING" id="1220162.K1W099"/>
<dbReference type="Proteomes" id="UP000006757">
    <property type="component" value="Unassembled WGS sequence"/>
</dbReference>
<feature type="region of interest" description="Disordered" evidence="4">
    <location>
        <begin position="576"/>
        <end position="652"/>
    </location>
</feature>
<feature type="DNA-binding region" description="Fork-head" evidence="3">
    <location>
        <begin position="518"/>
        <end position="611"/>
    </location>
</feature>
<dbReference type="SMART" id="SM00339">
    <property type="entry name" value="FH"/>
    <property type="match status" value="1"/>
</dbReference>
<protein>
    <submittedName>
        <fullName evidence="6">Forkhead transcription factor 3 (Freac-3)</fullName>
    </submittedName>
</protein>
<dbReference type="OrthoDB" id="5954824at2759"/>
<name>K1W099_TRIAC</name>
<dbReference type="PANTHER" id="PTHR11829">
    <property type="entry name" value="FORKHEAD BOX PROTEIN"/>
    <property type="match status" value="1"/>
</dbReference>
<dbReference type="GO" id="GO:0000978">
    <property type="term" value="F:RNA polymerase II cis-regulatory region sequence-specific DNA binding"/>
    <property type="evidence" value="ECO:0007669"/>
    <property type="project" value="TreeGrafter"/>
</dbReference>
<evidence type="ECO:0000256" key="3">
    <source>
        <dbReference type="PROSITE-ProRule" id="PRU00089"/>
    </source>
</evidence>
<keyword evidence="2 3" id="KW-0539">Nucleus</keyword>
<dbReference type="CDD" id="cd00059">
    <property type="entry name" value="FH_FOX"/>
    <property type="match status" value="1"/>
</dbReference>
<dbReference type="InParanoid" id="K1W099"/>
<evidence type="ECO:0000313" key="7">
    <source>
        <dbReference type="Proteomes" id="UP000006757"/>
    </source>
</evidence>
<dbReference type="PANTHER" id="PTHR11829:SF343">
    <property type="entry name" value="FORK-HEAD DOMAIN-CONTAINING PROTEIN"/>
    <property type="match status" value="1"/>
</dbReference>
<dbReference type="OMA" id="PAREIMS"/>
<dbReference type="InterPro" id="IPR036388">
    <property type="entry name" value="WH-like_DNA-bd_sf"/>
</dbReference>
<feature type="region of interest" description="Disordered" evidence="4">
    <location>
        <begin position="1"/>
        <end position="148"/>
    </location>
</feature>
<evidence type="ECO:0000259" key="5">
    <source>
        <dbReference type="PROSITE" id="PS50039"/>
    </source>
</evidence>
<keyword evidence="7" id="KW-1185">Reference proteome</keyword>
<feature type="compositionally biased region" description="Low complexity" evidence="4">
    <location>
        <begin position="255"/>
        <end position="269"/>
    </location>
</feature>
<dbReference type="PRINTS" id="PR00053">
    <property type="entry name" value="FORKHEAD"/>
</dbReference>